<organism evidence="5 7">
    <name type="scientific">Chryseobacterium indoltheticum</name>
    <dbReference type="NCBI Taxonomy" id="254"/>
    <lineage>
        <taxon>Bacteria</taxon>
        <taxon>Pseudomonadati</taxon>
        <taxon>Bacteroidota</taxon>
        <taxon>Flavobacteriia</taxon>
        <taxon>Flavobacteriales</taxon>
        <taxon>Weeksellaceae</taxon>
        <taxon>Chryseobacterium group</taxon>
        <taxon>Chryseobacterium</taxon>
    </lineage>
</organism>
<evidence type="ECO:0000313" key="4">
    <source>
        <dbReference type="EMBL" id="SIR32812.1"/>
    </source>
</evidence>
<dbReference type="SUPFAM" id="SSF69349">
    <property type="entry name" value="Phage fibre proteins"/>
    <property type="match status" value="1"/>
</dbReference>
<evidence type="ECO:0000259" key="3">
    <source>
        <dbReference type="Pfam" id="PF22178"/>
    </source>
</evidence>
<evidence type="ECO:0000313" key="7">
    <source>
        <dbReference type="Proteomes" id="UP000255231"/>
    </source>
</evidence>
<dbReference type="SUPFAM" id="SSF69279">
    <property type="entry name" value="Phage tail proteins"/>
    <property type="match status" value="1"/>
</dbReference>
<evidence type="ECO:0000256" key="1">
    <source>
        <dbReference type="SAM" id="MobiDB-lite"/>
    </source>
</evidence>
<evidence type="ECO:0000259" key="2">
    <source>
        <dbReference type="Pfam" id="PF04717"/>
    </source>
</evidence>
<evidence type="ECO:0000313" key="6">
    <source>
        <dbReference type="Proteomes" id="UP000185725"/>
    </source>
</evidence>
<dbReference type="InterPro" id="IPR006531">
    <property type="entry name" value="Gp5/Vgr_OB"/>
</dbReference>
<evidence type="ECO:0000313" key="5">
    <source>
        <dbReference type="EMBL" id="SUY54019.1"/>
    </source>
</evidence>
<feature type="domain" description="Gp5/Type VI secretion system Vgr C-terminal trimerisation" evidence="3">
    <location>
        <begin position="543"/>
        <end position="617"/>
    </location>
</feature>
<dbReference type="KEGG" id="cil:EG358_16740"/>
<feature type="region of interest" description="Disordered" evidence="1">
    <location>
        <begin position="615"/>
        <end position="652"/>
    </location>
</feature>
<dbReference type="Pfam" id="PF22178">
    <property type="entry name" value="Gp5_trimer_C"/>
    <property type="match status" value="1"/>
</dbReference>
<gene>
    <name evidence="5" type="ORF">NCTC13560_03984</name>
    <name evidence="4" type="ORF">SAMN05421682_11826</name>
</gene>
<keyword evidence="6" id="KW-1185">Reference proteome</keyword>
<dbReference type="Gene3D" id="2.40.50.230">
    <property type="entry name" value="Gp5 N-terminal domain"/>
    <property type="match status" value="1"/>
</dbReference>
<dbReference type="AlphaFoldDB" id="A0A381JTT6"/>
<sequence>MNTLEKNGGSAFRPSQNAAGISENHHTGINRLVKLSLVIEGKVIKYYKHFKLTQSSQKHHEFTLTLAHDTLGDRQTHTLEEANKFLGKRLTAVISYKDIENSPERTFVGVITGVGFSQEKMSLGNIILSGYSPTILLDGAPHIQSFGGNQAVNMGIIAEEVIRQGLDKSRFDIRIDTNDYSQIIYSSQYDETHYNYLARMAEAYGEQFYYDGEVLHFGKLPPQNQPIKLTYGSSANDIKVELKAVHTKPQFYGYNSNKNEKLTSGSTPIQHVGDLAKTAYQHNDAIFKTPSLRVAPIKATTHLDVEYSQKSTSGSEGVNVFSVSGSTTVPFLHPGCSVDIEMRKPDTNETSYFTKIMVTETTHEIDTIGHYTGSFQGIASDTGFLPKPEFAIPIAQPQIATVISNTDPEGQGRVQVRFDWQTNDTTHFIRMMSPDAGGTDQITQNRGYVAIPEVGDQVMVNFVHNHPDRPFVMGGMFHGGTALGGFADNRVKSIMTRSGHKVVFTEDESIIITDKSGNEIHLDTTGSNINITAPETMTLNCKNMFINVSENMTTSVGMDQSDTIGMNRTQSIGLNATQSVGAMKMTSVIGDTSMFITGKLTEMIEGDVTSEVKQGKTVVNSDQGVETTSNGSISKHAQKEVQNNSGERSKNY</sequence>
<dbReference type="Pfam" id="PF04717">
    <property type="entry name" value="Phage_base_V"/>
    <property type="match status" value="1"/>
</dbReference>
<dbReference type="OrthoDB" id="727155at2"/>
<dbReference type="SUPFAM" id="SSF69255">
    <property type="entry name" value="gp5 N-terminal domain-like"/>
    <property type="match status" value="1"/>
</dbReference>
<feature type="domain" description="Gp5/Type VI secretion system Vgr protein OB-fold" evidence="2">
    <location>
        <begin position="399"/>
        <end position="477"/>
    </location>
</feature>
<dbReference type="EMBL" id="UFVS01000003">
    <property type="protein sequence ID" value="SUY54019.1"/>
    <property type="molecule type" value="Genomic_DNA"/>
</dbReference>
<dbReference type="RefSeq" id="WP_076562762.1">
    <property type="nucleotide sequence ID" value="NZ_CP033929.1"/>
</dbReference>
<feature type="region of interest" description="Disordered" evidence="1">
    <location>
        <begin position="1"/>
        <end position="23"/>
    </location>
</feature>
<dbReference type="Gene3D" id="2.30.110.50">
    <property type="match status" value="1"/>
</dbReference>
<accession>A0A381JTT6</accession>
<dbReference type="Proteomes" id="UP000255231">
    <property type="component" value="Unassembled WGS sequence"/>
</dbReference>
<dbReference type="Proteomes" id="UP000185725">
    <property type="component" value="Unassembled WGS sequence"/>
</dbReference>
<proteinExistence type="predicted"/>
<reference evidence="4 6" key="1">
    <citation type="submission" date="2017-01" db="EMBL/GenBank/DDBJ databases">
        <authorList>
            <person name="Varghese N."/>
            <person name="Submissions S."/>
        </authorList>
    </citation>
    <scope>NUCLEOTIDE SEQUENCE [LARGE SCALE GENOMIC DNA]</scope>
    <source>
        <strain evidence="4 6">ATCC 27950</strain>
    </source>
</reference>
<feature type="compositionally biased region" description="Polar residues" evidence="1">
    <location>
        <begin position="617"/>
        <end position="646"/>
    </location>
</feature>
<dbReference type="InterPro" id="IPR054030">
    <property type="entry name" value="Gp5_Vgr_C"/>
</dbReference>
<protein>
    <submittedName>
        <fullName evidence="4">Uncharacterized conserved protein, implicated in type VI secretion and phage assembly</fullName>
    </submittedName>
    <submittedName>
        <fullName evidence="5">Uncharacterized protein conserved in bacteria</fullName>
    </submittedName>
</protein>
<dbReference type="GeneID" id="303675352"/>
<reference evidence="5 7" key="2">
    <citation type="submission" date="2018-06" db="EMBL/GenBank/DDBJ databases">
        <authorList>
            <consortium name="Pathogen Informatics"/>
            <person name="Doyle S."/>
        </authorList>
    </citation>
    <scope>NUCLEOTIDE SEQUENCE [LARGE SCALE GENOMIC DNA]</scope>
    <source>
        <strain evidence="5 7">NCTC13560</strain>
    </source>
</reference>
<dbReference type="InterPro" id="IPR037026">
    <property type="entry name" value="Vgr_OB-fold_dom_sf"/>
</dbReference>
<dbReference type="Gene3D" id="3.55.50.10">
    <property type="entry name" value="Baseplate protein-like domains"/>
    <property type="match status" value="1"/>
</dbReference>
<name>A0A381JTT6_9FLAO</name>
<dbReference type="EMBL" id="FTMF01000018">
    <property type="protein sequence ID" value="SIR32812.1"/>
    <property type="molecule type" value="Genomic_DNA"/>
</dbReference>